<name>A0A2T9YBX7_9FUNG</name>
<dbReference type="STRING" id="61424.A0A2T9YBX7"/>
<keyword evidence="4 5" id="KW-0472">Membrane</keyword>
<evidence type="ECO:0000256" key="3">
    <source>
        <dbReference type="ARBA" id="ARBA00022989"/>
    </source>
</evidence>
<evidence type="ECO:0000256" key="4">
    <source>
        <dbReference type="ARBA" id="ARBA00023136"/>
    </source>
</evidence>
<dbReference type="GO" id="GO:0005385">
    <property type="term" value="F:zinc ion transmembrane transporter activity"/>
    <property type="evidence" value="ECO:0007669"/>
    <property type="project" value="TreeGrafter"/>
</dbReference>
<comment type="caution">
    <text evidence="6">The sequence shown here is derived from an EMBL/GenBank/DDBJ whole genome shotgun (WGS) entry which is preliminary data.</text>
</comment>
<dbReference type="AlphaFoldDB" id="A0A2T9YBX7"/>
<evidence type="ECO:0000313" key="6">
    <source>
        <dbReference type="EMBL" id="PVU89804.1"/>
    </source>
</evidence>
<evidence type="ECO:0000256" key="5">
    <source>
        <dbReference type="SAM" id="Phobius"/>
    </source>
</evidence>
<evidence type="ECO:0000256" key="2">
    <source>
        <dbReference type="ARBA" id="ARBA00022692"/>
    </source>
</evidence>
<accession>A0A2T9YBX7</accession>
<sequence>METACLTGKVSDWSLKAQLIAMGCILVFGGLGSTIPILGHVVPKLHINKLVLELAKFFGIGVIFSTAMVHIFATGVQRLNSPCVDGMLFFGSSKTSRFRHSAEVIFLASLLFMHFLETIVELKLNNEKKSVSTLESQEKERIAETSLGTRLEQVEIENFTNPNQNNTDIEKKYMRNEFECTRLQNEIEMPSSSLSNVNTNQNGELIVMDLGHREGIQNEHNINSSTVQNHWILGRYDTNSNIGNKEILSGDENGTGNFSNYVLELSVASHSVIVGLTLGLTSRKETATLTIALSFHQFFEGVSMGDRLTLPFPKPLYIFMAFESKFVWLFLFATENTFNPPYGHFHVTGHSHLSQHFISPQYLIIFFSETLLKV</sequence>
<dbReference type="GO" id="GO:0005886">
    <property type="term" value="C:plasma membrane"/>
    <property type="evidence" value="ECO:0007669"/>
    <property type="project" value="TreeGrafter"/>
</dbReference>
<feature type="transmembrane region" description="Helical" evidence="5">
    <location>
        <begin position="20"/>
        <end position="42"/>
    </location>
</feature>
<dbReference type="InterPro" id="IPR003689">
    <property type="entry name" value="ZIP"/>
</dbReference>
<dbReference type="Pfam" id="PF02535">
    <property type="entry name" value="Zip"/>
    <property type="match status" value="1"/>
</dbReference>
<organism evidence="6 7">
    <name type="scientific">Furculomyces boomerangus</name>
    <dbReference type="NCBI Taxonomy" id="61424"/>
    <lineage>
        <taxon>Eukaryota</taxon>
        <taxon>Fungi</taxon>
        <taxon>Fungi incertae sedis</taxon>
        <taxon>Zoopagomycota</taxon>
        <taxon>Kickxellomycotina</taxon>
        <taxon>Harpellomycetes</taxon>
        <taxon>Harpellales</taxon>
        <taxon>Harpellaceae</taxon>
        <taxon>Furculomyces</taxon>
    </lineage>
</organism>
<evidence type="ECO:0000313" key="7">
    <source>
        <dbReference type="Proteomes" id="UP000245699"/>
    </source>
</evidence>
<proteinExistence type="predicted"/>
<dbReference type="PANTHER" id="PTHR11040">
    <property type="entry name" value="ZINC/IRON TRANSPORTER"/>
    <property type="match status" value="1"/>
</dbReference>
<dbReference type="Proteomes" id="UP000245699">
    <property type="component" value="Unassembled WGS sequence"/>
</dbReference>
<evidence type="ECO:0008006" key="8">
    <source>
        <dbReference type="Google" id="ProtNLM"/>
    </source>
</evidence>
<comment type="subcellular location">
    <subcellularLocation>
        <location evidence="1">Membrane</location>
        <topology evidence="1">Multi-pass membrane protein</topology>
    </subcellularLocation>
</comment>
<keyword evidence="7" id="KW-1185">Reference proteome</keyword>
<dbReference type="OrthoDB" id="448280at2759"/>
<reference evidence="6 7" key="1">
    <citation type="journal article" date="2018" name="MBio">
        <title>Comparative Genomics Reveals the Core Gene Toolbox for the Fungus-Insect Symbiosis.</title>
        <authorList>
            <person name="Wang Y."/>
            <person name="Stata M."/>
            <person name="Wang W."/>
            <person name="Stajich J.E."/>
            <person name="White M.M."/>
            <person name="Moncalvo J.M."/>
        </authorList>
    </citation>
    <scope>NUCLEOTIDE SEQUENCE [LARGE SCALE GENOMIC DNA]</scope>
    <source>
        <strain evidence="6 7">AUS-77-4</strain>
    </source>
</reference>
<feature type="transmembrane region" description="Helical" evidence="5">
    <location>
        <begin position="54"/>
        <end position="73"/>
    </location>
</feature>
<protein>
    <recommendedName>
        <fullName evidence="8">Zinc/iron permease</fullName>
    </recommendedName>
</protein>
<dbReference type="PANTHER" id="PTHR11040:SF44">
    <property type="entry name" value="PROTEIN ZNTC-RELATED"/>
    <property type="match status" value="1"/>
</dbReference>
<evidence type="ECO:0000256" key="1">
    <source>
        <dbReference type="ARBA" id="ARBA00004141"/>
    </source>
</evidence>
<keyword evidence="3 5" id="KW-1133">Transmembrane helix</keyword>
<gene>
    <name evidence="6" type="ORF">BB559_004933</name>
</gene>
<keyword evidence="2 5" id="KW-0812">Transmembrane</keyword>
<dbReference type="EMBL" id="MBFT01000521">
    <property type="protein sequence ID" value="PVU89804.1"/>
    <property type="molecule type" value="Genomic_DNA"/>
</dbReference>